<dbReference type="CDD" id="cd03809">
    <property type="entry name" value="GT4_MtfB-like"/>
    <property type="match status" value="1"/>
</dbReference>
<keyword evidence="1" id="KW-0808">Transferase</keyword>
<protein>
    <submittedName>
        <fullName evidence="3">Glycosyltransferase family 1 protein</fullName>
    </submittedName>
</protein>
<dbReference type="SUPFAM" id="SSF53756">
    <property type="entry name" value="UDP-Glycosyltransferase/glycogen phosphorylase"/>
    <property type="match status" value="1"/>
</dbReference>
<dbReference type="RefSeq" id="WP_303277664.1">
    <property type="nucleotide sequence ID" value="NZ_JAUOEK010000101.1"/>
</dbReference>
<dbReference type="EMBL" id="JAUOEK010000101">
    <property type="protein sequence ID" value="MDO5969971.1"/>
    <property type="molecule type" value="Genomic_DNA"/>
</dbReference>
<reference evidence="3" key="1">
    <citation type="submission" date="2023-07" db="EMBL/GenBank/DDBJ databases">
        <title>Two novel species in the genus Flavivirga.</title>
        <authorList>
            <person name="Kwon K."/>
        </authorList>
    </citation>
    <scope>NUCLEOTIDE SEQUENCE</scope>
    <source>
        <strain evidence="3">KCTC 52353</strain>
    </source>
</reference>
<keyword evidence="4" id="KW-1185">Reference proteome</keyword>
<feature type="domain" description="Glycosyl transferase family 1" evidence="2">
    <location>
        <begin position="178"/>
        <end position="318"/>
    </location>
</feature>
<comment type="caution">
    <text evidence="3">The sequence shown here is derived from an EMBL/GenBank/DDBJ whole genome shotgun (WGS) entry which is preliminary data.</text>
</comment>
<dbReference type="Pfam" id="PF00534">
    <property type="entry name" value="Glycos_transf_1"/>
    <property type="match status" value="1"/>
</dbReference>
<proteinExistence type="predicted"/>
<dbReference type="PANTHER" id="PTHR46401">
    <property type="entry name" value="GLYCOSYLTRANSFERASE WBBK-RELATED"/>
    <property type="match status" value="1"/>
</dbReference>
<evidence type="ECO:0000313" key="3">
    <source>
        <dbReference type="EMBL" id="MDO5969971.1"/>
    </source>
</evidence>
<sequence>MKHIFLESHNIKNLHFGFGQFNYHLIKGLYNANIEDFKMTLHAKNTQLLKSEFSSYFKYRKYHTLSRHKLFRIRKKYDVWHCLNQNIKIEPYHDIPYLLTVHDVNFIEEQSSDMSHERNVRFQEKLNRSHAITYISNYAKASTHKYFKVPDVPEYVIYNGNPIIDIKIPQNYTPKQISKRPFLFSIGEFTERKNFHVLVQMLKCLPEYDLILSGNNNTTYANNTLQSTIKELGLENRVLITGKISELDKQYYLQNCDAFVFPSLREGFGIPPIEAMRFGKPAFLSNNTSLPEIGGKHAFYWDHYDPKYMAEVLENGLNTFNKNKDILSQNYINHAKSFNWDTAALEYIKVYRDILVGK</sequence>
<name>A0ABT8WA78_9FLAO</name>
<accession>A0ABT8WA78</accession>
<dbReference type="Gene3D" id="3.40.50.2000">
    <property type="entry name" value="Glycogen Phosphorylase B"/>
    <property type="match status" value="2"/>
</dbReference>
<dbReference type="PANTHER" id="PTHR46401:SF2">
    <property type="entry name" value="GLYCOSYLTRANSFERASE WBBK-RELATED"/>
    <property type="match status" value="1"/>
</dbReference>
<dbReference type="Proteomes" id="UP001176883">
    <property type="component" value="Unassembled WGS sequence"/>
</dbReference>
<organism evidence="3 4">
    <name type="scientific">Flavivirga aquimarina</name>
    <dbReference type="NCBI Taxonomy" id="2027862"/>
    <lineage>
        <taxon>Bacteria</taxon>
        <taxon>Pseudomonadati</taxon>
        <taxon>Bacteroidota</taxon>
        <taxon>Flavobacteriia</taxon>
        <taxon>Flavobacteriales</taxon>
        <taxon>Flavobacteriaceae</taxon>
        <taxon>Flavivirga</taxon>
    </lineage>
</organism>
<evidence type="ECO:0000259" key="2">
    <source>
        <dbReference type="Pfam" id="PF00534"/>
    </source>
</evidence>
<dbReference type="InterPro" id="IPR001296">
    <property type="entry name" value="Glyco_trans_1"/>
</dbReference>
<gene>
    <name evidence="3" type="ORF">Q4Q35_09125</name>
</gene>
<evidence type="ECO:0000256" key="1">
    <source>
        <dbReference type="ARBA" id="ARBA00022679"/>
    </source>
</evidence>
<evidence type="ECO:0000313" key="4">
    <source>
        <dbReference type="Proteomes" id="UP001176883"/>
    </source>
</evidence>